<dbReference type="Gene3D" id="3.40.50.20">
    <property type="match status" value="1"/>
</dbReference>
<name>A0A3M0A6X2_9FLAO</name>
<dbReference type="InterPro" id="IPR011004">
    <property type="entry name" value="Trimer_LpxA-like_sf"/>
</dbReference>
<dbReference type="InterPro" id="IPR018357">
    <property type="entry name" value="Hexapep_transf_CS"/>
</dbReference>
<reference evidence="7 8" key="1">
    <citation type="submission" date="2018-10" db="EMBL/GenBank/DDBJ databases">
        <title>Genomic Encyclopedia of Archaeal and Bacterial Type Strains, Phase II (KMG-II): from individual species to whole genera.</title>
        <authorList>
            <person name="Goeker M."/>
        </authorList>
    </citation>
    <scope>NUCLEOTIDE SEQUENCE [LARGE SCALE GENOMIC DNA]</scope>
    <source>
        <strain evidence="7 8">DSM 19727</strain>
    </source>
</reference>
<feature type="binding site" evidence="5">
    <location>
        <begin position="11"/>
        <end position="13"/>
    </location>
    <ligand>
        <name>substrate</name>
    </ligand>
</feature>
<feature type="binding site" evidence="5">
    <location>
        <position position="65"/>
    </location>
    <ligand>
        <name>substrate</name>
    </ligand>
</feature>
<feature type="binding site" evidence="5">
    <location>
        <position position="159"/>
    </location>
    <ligand>
        <name>acetyl-CoA</name>
        <dbReference type="ChEBI" id="CHEBI:57288"/>
    </ligand>
</feature>
<keyword evidence="3" id="KW-0677">Repeat</keyword>
<evidence type="ECO:0000313" key="8">
    <source>
        <dbReference type="Proteomes" id="UP000280368"/>
    </source>
</evidence>
<dbReference type="PROSITE" id="PS00101">
    <property type="entry name" value="HEXAPEP_TRANSFERASES"/>
    <property type="match status" value="1"/>
</dbReference>
<feature type="binding site" evidence="5">
    <location>
        <position position="138"/>
    </location>
    <ligand>
        <name>acetyl-CoA</name>
        <dbReference type="ChEBI" id="CHEBI:57288"/>
    </ligand>
</feature>
<dbReference type="CDD" id="cd03360">
    <property type="entry name" value="LbH_AT_putative"/>
    <property type="match status" value="1"/>
</dbReference>
<dbReference type="RefSeq" id="WP_121925801.1">
    <property type="nucleotide sequence ID" value="NZ_CBCSGA010000004.1"/>
</dbReference>
<dbReference type="InterPro" id="IPR050179">
    <property type="entry name" value="Trans_hexapeptide_repeat"/>
</dbReference>
<dbReference type="SUPFAM" id="SSF51161">
    <property type="entry name" value="Trimeric LpxA-like enzymes"/>
    <property type="match status" value="1"/>
</dbReference>
<dbReference type="GO" id="GO:0016740">
    <property type="term" value="F:transferase activity"/>
    <property type="evidence" value="ECO:0007669"/>
    <property type="project" value="UniProtKB-KW"/>
</dbReference>
<dbReference type="Gene3D" id="2.160.10.10">
    <property type="entry name" value="Hexapeptide repeat proteins"/>
    <property type="match status" value="1"/>
</dbReference>
<feature type="site" description="Increases basicity of active site His" evidence="4">
    <location>
        <position position="130"/>
    </location>
</feature>
<evidence type="ECO:0000313" key="7">
    <source>
        <dbReference type="EMBL" id="RMA74842.1"/>
    </source>
</evidence>
<dbReference type="NCBIfam" id="TIGR03570">
    <property type="entry name" value="NeuD_NnaD"/>
    <property type="match status" value="1"/>
</dbReference>
<evidence type="ECO:0000256" key="3">
    <source>
        <dbReference type="ARBA" id="ARBA00022737"/>
    </source>
</evidence>
<proteinExistence type="inferred from homology"/>
<evidence type="ECO:0000256" key="1">
    <source>
        <dbReference type="ARBA" id="ARBA00007274"/>
    </source>
</evidence>
<dbReference type="AlphaFoldDB" id="A0A3M0A6X2"/>
<dbReference type="PANTHER" id="PTHR43300:SF7">
    <property type="entry name" value="UDP-N-ACETYLBACILLOSAMINE N-ACETYLTRANSFERASE"/>
    <property type="match status" value="1"/>
</dbReference>
<dbReference type="InterPro" id="IPR041561">
    <property type="entry name" value="PglD_N"/>
</dbReference>
<dbReference type="PANTHER" id="PTHR43300">
    <property type="entry name" value="ACETYLTRANSFERASE"/>
    <property type="match status" value="1"/>
</dbReference>
<accession>A0A3M0A6X2</accession>
<evidence type="ECO:0000256" key="5">
    <source>
        <dbReference type="PIRSR" id="PIRSR620019-2"/>
    </source>
</evidence>
<dbReference type="Pfam" id="PF17836">
    <property type="entry name" value="PglD_N"/>
    <property type="match status" value="1"/>
</dbReference>
<keyword evidence="2 7" id="KW-0808">Transferase</keyword>
<dbReference type="InterPro" id="IPR020019">
    <property type="entry name" value="AcTrfase_PglD-like"/>
</dbReference>
<organism evidence="7 8">
    <name type="scientific">Flavobacterium weaverense</name>
    <dbReference type="NCBI Taxonomy" id="271156"/>
    <lineage>
        <taxon>Bacteria</taxon>
        <taxon>Pseudomonadati</taxon>
        <taxon>Bacteroidota</taxon>
        <taxon>Flavobacteriia</taxon>
        <taxon>Flavobacteriales</taxon>
        <taxon>Flavobacteriaceae</taxon>
        <taxon>Flavobacterium</taxon>
    </lineage>
</organism>
<dbReference type="OrthoDB" id="9794407at2"/>
<dbReference type="EMBL" id="REFH01000010">
    <property type="protein sequence ID" value="RMA74842.1"/>
    <property type="molecule type" value="Genomic_DNA"/>
</dbReference>
<keyword evidence="8" id="KW-1185">Reference proteome</keyword>
<dbReference type="Proteomes" id="UP000280368">
    <property type="component" value="Unassembled WGS sequence"/>
</dbReference>
<protein>
    <submittedName>
        <fullName evidence="7">Acetyltransferase EpsM</fullName>
    </submittedName>
</protein>
<sequence>MDSKIYLYGASGHCKVVVDILKSNNEKIEAILDDNPKAASLLGIPVIPSADCKDLNSKKILITIGNNSIRKKISKTINSRFHIGIHAKAIVSSFSEIGEGTVVMAGAILNAGSSIGKHCIINTGAIIEHDCFVNDYVHVSPNASLAGGVIVGRGSHIGIGACVIQGVKIGKWTSIGAGAVIIRDVPDFAVVVGNPGKVIKIKVNKSNEKF</sequence>
<comment type="caution">
    <text evidence="7">The sequence shown here is derived from an EMBL/GenBank/DDBJ whole genome shotgun (WGS) entry which is preliminary data.</text>
</comment>
<feature type="domain" description="PglD N-terminal" evidence="6">
    <location>
        <begin position="4"/>
        <end position="76"/>
    </location>
</feature>
<gene>
    <name evidence="7" type="ORF">BC961_2172</name>
</gene>
<comment type="similarity">
    <text evidence="1">Belongs to the transferase hexapeptide repeat family.</text>
</comment>
<evidence type="ECO:0000259" key="6">
    <source>
        <dbReference type="Pfam" id="PF17836"/>
    </source>
</evidence>
<feature type="active site" description="Proton acceptor" evidence="4">
    <location>
        <position position="129"/>
    </location>
</feature>
<evidence type="ECO:0000256" key="2">
    <source>
        <dbReference type="ARBA" id="ARBA00022679"/>
    </source>
</evidence>
<evidence type="ECO:0000256" key="4">
    <source>
        <dbReference type="PIRSR" id="PIRSR620019-1"/>
    </source>
</evidence>